<keyword evidence="2" id="KW-1185">Reference proteome</keyword>
<name>A0ACC0QFP0_9HYPO</name>
<organism evidence="1 2">
    <name type="scientific">Fusarium keratoplasticum</name>
    <dbReference type="NCBI Taxonomy" id="1328300"/>
    <lineage>
        <taxon>Eukaryota</taxon>
        <taxon>Fungi</taxon>
        <taxon>Dikarya</taxon>
        <taxon>Ascomycota</taxon>
        <taxon>Pezizomycotina</taxon>
        <taxon>Sordariomycetes</taxon>
        <taxon>Hypocreomycetidae</taxon>
        <taxon>Hypocreales</taxon>
        <taxon>Nectriaceae</taxon>
        <taxon>Fusarium</taxon>
        <taxon>Fusarium solani species complex</taxon>
    </lineage>
</organism>
<dbReference type="Proteomes" id="UP001065298">
    <property type="component" value="Chromosome 11"/>
</dbReference>
<sequence>MESLLGEVRQGVKEVLHHQRNEEEENLLQWLSPIDHAKTQVDKARGRDPGTGAGKWLLDSSEFQGWLDAGNKTLFCPGIPGAGKTVLASIVIENLLGRREQTDSKPIGVAFIYLDFKQQLELVQLLGSILRQLAAHHSSALGSVKKLHDTCKAESREVYIREVRDVLHSIVPSFSRLFIVVDALDEAEHHLGEALLDEIFQVQQAYGANVFATYMTKLPRFVRQSPELQEETRTEIVKAIDGMFLLATLHLDSLVGARSMRAFRDALGSLPTGNNAYDRAYDLALERIEGQTRNRRDLAIEVLSWVACARVHLTTVQLQHALAVIVGSTHFDQSNISDMDDVVSVCAGLVVVDPGRDIVRLVHYTTQEYFERERSKRLPDAQSHITASCLAYLSLDFFQKISWAEYKRDFVPFSGYPFHEYAALNWGYHAREASALLPTVLEFLRCGNIGLSKAVLREFVFNDTIAYWGAAPTPIGLHLAAYFGLLEAVKLLADQTCLGSNDEAYRTPLSWAATNGQVEMVSYLLNTGKVDAESKCPRGRTPLHYAAGRGHVGVMEALLMIAGADINARDDRSRTPLHLAVREKQGPAVQWLLDHGADLNTKDTWDDTPLRHAVKDDNVAMMRQLLGKDQTGLSSRDDCRGLLSFAVSEGSMAAFKLLVDEYKMDVNSKDSDGRTVLLVALREELVDPTKVADFFLADSRTDLISPDCLGRTPLSYAAQNNYLVAVKLLLAKDGVDVNSRDNEGRSALSWVAGSEGRHLSIAQLLVEAGADVDSKDDKSRSILSWVVWYGHSAMAQLLVQAGIDIDAKDERGRTSLLEAAKQLHHIAIKLHEIDSEISKHNKGVCECTDQHAYAPHDREPLTSILRRYKAIFDLLVENGAGVEVRDQDGQTIESYREAERDFWSSLRDGIQDQPRGQHRECPQGYSSPDCRDTDNCFFPYW</sequence>
<accession>A0ACC0QFP0</accession>
<proteinExistence type="predicted"/>
<reference evidence="1" key="1">
    <citation type="submission" date="2022-06" db="EMBL/GenBank/DDBJ databases">
        <title>Fusarium solani species complex genomes reveal bases of compartmentalisation and animal pathogenesis.</title>
        <authorList>
            <person name="Tsai I.J."/>
        </authorList>
    </citation>
    <scope>NUCLEOTIDE SEQUENCE</scope>
    <source>
        <strain evidence="1">Fu6.1</strain>
    </source>
</reference>
<comment type="caution">
    <text evidence="1">The sequence shown here is derived from an EMBL/GenBank/DDBJ whole genome shotgun (WGS) entry which is preliminary data.</text>
</comment>
<evidence type="ECO:0000313" key="1">
    <source>
        <dbReference type="EMBL" id="KAI8652813.1"/>
    </source>
</evidence>
<gene>
    <name evidence="1" type="ORF">NCS57_01346900</name>
</gene>
<protein>
    <submittedName>
        <fullName evidence="1">PNP-UDP-1 domain-containing protein</fullName>
    </submittedName>
</protein>
<dbReference type="EMBL" id="CM046513">
    <property type="protein sequence ID" value="KAI8652813.1"/>
    <property type="molecule type" value="Genomic_DNA"/>
</dbReference>
<evidence type="ECO:0000313" key="2">
    <source>
        <dbReference type="Proteomes" id="UP001065298"/>
    </source>
</evidence>